<feature type="binding site" evidence="7">
    <location>
        <position position="79"/>
    </location>
    <ligand>
        <name>S-adenosyl-L-methionine</name>
        <dbReference type="ChEBI" id="CHEBI:59789"/>
    </ligand>
</feature>
<evidence type="ECO:0000313" key="9">
    <source>
        <dbReference type="Proteomes" id="UP000001520"/>
    </source>
</evidence>
<dbReference type="Pfam" id="PF02390">
    <property type="entry name" value="Methyltransf_4"/>
    <property type="match status" value="1"/>
</dbReference>
<dbReference type="EC" id="2.1.1.33" evidence="7"/>
<gene>
    <name evidence="7" type="primary">trmB</name>
    <name evidence="8" type="ordered locus">DEFDS_0801</name>
</gene>
<accession>D3PCF6</accession>
<evidence type="ECO:0000256" key="7">
    <source>
        <dbReference type="HAMAP-Rule" id="MF_01057"/>
    </source>
</evidence>
<keyword evidence="5 7" id="KW-0949">S-adenosyl-L-methionine</keyword>
<dbReference type="NCBIfam" id="TIGR00091">
    <property type="entry name" value="tRNA (guanosine(46)-N7)-methyltransferase TrmB"/>
    <property type="match status" value="1"/>
</dbReference>
<sequence length="221" mass="26483">MEADVVNKINLKLDFESKVYVFSEEIKPQLKPFANYESISFKDIFKNDNLVNVEIGIGNGEFIAHYAQKWQNENFLGFEVVKKVIRKAIHRVEKNNLQNVRLIHFDAKFFVALFENNSVKRFFVNFPDPWPKKKHHKRRLLKPEFLQLLSDKLVKDGELFIATDHEDYKNEIVENLILCGKFKSIWNTWYKEELIDYFPTKYYRKFASKTGVYFFHLKNEK</sequence>
<dbReference type="HOGENOM" id="CLU_050910_2_0_0"/>
<comment type="function">
    <text evidence="2 7">Catalyzes the formation of N(7)-methylguanine at position 46 (m7G46) in tRNA.</text>
</comment>
<evidence type="ECO:0000256" key="5">
    <source>
        <dbReference type="ARBA" id="ARBA00022691"/>
    </source>
</evidence>
<organism evidence="8 9">
    <name type="scientific">Deferribacter desulfuricans (strain DSM 14783 / JCM 11476 / NBRC 101012 / SSM1)</name>
    <dbReference type="NCBI Taxonomy" id="639282"/>
    <lineage>
        <taxon>Bacteria</taxon>
        <taxon>Pseudomonadati</taxon>
        <taxon>Deferribacterota</taxon>
        <taxon>Deferribacteres</taxon>
        <taxon>Deferribacterales</taxon>
        <taxon>Deferribacteraceae</taxon>
        <taxon>Deferribacter</taxon>
    </lineage>
</organism>
<evidence type="ECO:0000256" key="6">
    <source>
        <dbReference type="ARBA" id="ARBA00022694"/>
    </source>
</evidence>
<feature type="binding site" evidence="7">
    <location>
        <position position="164"/>
    </location>
    <ligand>
        <name>substrate</name>
    </ligand>
</feature>
<dbReference type="STRING" id="639282.DEFDS_0801"/>
<dbReference type="PANTHER" id="PTHR23417">
    <property type="entry name" value="3-DEOXY-D-MANNO-OCTULOSONIC-ACID TRANSFERASE/TRNA GUANINE-N 7 - -METHYLTRANSFERASE"/>
    <property type="match status" value="1"/>
</dbReference>
<evidence type="ECO:0000256" key="4">
    <source>
        <dbReference type="ARBA" id="ARBA00022679"/>
    </source>
</evidence>
<dbReference type="GO" id="GO:0008176">
    <property type="term" value="F:tRNA (guanine(46)-N7)-methyltransferase activity"/>
    <property type="evidence" value="ECO:0007669"/>
    <property type="project" value="UniProtKB-UniRule"/>
</dbReference>
<dbReference type="OrthoDB" id="9802090at2"/>
<proteinExistence type="inferred from homology"/>
<dbReference type="InterPro" id="IPR055361">
    <property type="entry name" value="tRNA_methyltr_TrmB_bact"/>
</dbReference>
<keyword evidence="3 7" id="KW-0489">Methyltransferase</keyword>
<dbReference type="AlphaFoldDB" id="D3PCF6"/>
<keyword evidence="6 7" id="KW-0819">tRNA processing</keyword>
<evidence type="ECO:0000256" key="2">
    <source>
        <dbReference type="ARBA" id="ARBA00003015"/>
    </source>
</evidence>
<dbReference type="eggNOG" id="COG0220">
    <property type="taxonomic scope" value="Bacteria"/>
</dbReference>
<dbReference type="KEGG" id="ddf:DEFDS_0801"/>
<evidence type="ECO:0000256" key="3">
    <source>
        <dbReference type="ARBA" id="ARBA00022603"/>
    </source>
</evidence>
<feature type="binding site" evidence="7">
    <location>
        <position position="54"/>
    </location>
    <ligand>
        <name>S-adenosyl-L-methionine</name>
        <dbReference type="ChEBI" id="CHEBI:59789"/>
    </ligand>
</feature>
<dbReference type="Proteomes" id="UP000001520">
    <property type="component" value="Chromosome"/>
</dbReference>
<dbReference type="GO" id="GO:0043527">
    <property type="term" value="C:tRNA methyltransferase complex"/>
    <property type="evidence" value="ECO:0007669"/>
    <property type="project" value="TreeGrafter"/>
</dbReference>
<feature type="binding site" evidence="7">
    <location>
        <position position="128"/>
    </location>
    <ligand>
        <name>S-adenosyl-L-methionine</name>
        <dbReference type="ChEBI" id="CHEBI:59789"/>
    </ligand>
</feature>
<feature type="binding site" evidence="7">
    <location>
        <position position="106"/>
    </location>
    <ligand>
        <name>S-adenosyl-L-methionine</name>
        <dbReference type="ChEBI" id="CHEBI:59789"/>
    </ligand>
</feature>
<dbReference type="SUPFAM" id="SSF53335">
    <property type="entry name" value="S-adenosyl-L-methionine-dependent methyltransferases"/>
    <property type="match status" value="1"/>
</dbReference>
<evidence type="ECO:0000256" key="1">
    <source>
        <dbReference type="ARBA" id="ARBA00000142"/>
    </source>
</evidence>
<dbReference type="PROSITE" id="PS51625">
    <property type="entry name" value="SAM_MT_TRMB"/>
    <property type="match status" value="1"/>
</dbReference>
<keyword evidence="9" id="KW-1185">Reference proteome</keyword>
<reference evidence="8 9" key="1">
    <citation type="journal article" date="2010" name="DNA Res.">
        <title>Bacterial lifestyle in a deep-sea hydrothermal vent chimney revealed by the genome sequence of the thermophilic bacterium Deferribacter desulfuricans SSM1.</title>
        <authorList>
            <person name="Takaki Y."/>
            <person name="Shimamura S."/>
            <person name="Nakagawa S."/>
            <person name="Fukuhara Y."/>
            <person name="Horikawa H."/>
            <person name="Ankai A."/>
            <person name="Harada T."/>
            <person name="Hosoyama A."/>
            <person name="Oguchi A."/>
            <person name="Fukui S."/>
            <person name="Fujita N."/>
            <person name="Takami H."/>
            <person name="Takai K."/>
        </authorList>
    </citation>
    <scope>NUCLEOTIDE SEQUENCE [LARGE SCALE GENOMIC DNA]</scope>
    <source>
        <strain evidence="9">DSM 14783 / JCM 11476 / NBRC 101012 / SSM1</strain>
    </source>
</reference>
<dbReference type="RefSeq" id="WP_013007527.1">
    <property type="nucleotide sequence ID" value="NC_013939.1"/>
</dbReference>
<dbReference type="InterPro" id="IPR003358">
    <property type="entry name" value="tRNA_(Gua-N-7)_MeTrfase_Trmb"/>
</dbReference>
<comment type="caution">
    <text evidence="7">Lacks conserved residue(s) required for the propagation of feature annotation.</text>
</comment>
<comment type="similarity">
    <text evidence="7">Belongs to the class I-like SAM-binding methyltransferase superfamily. TrmB family.</text>
</comment>
<dbReference type="Gene3D" id="3.40.50.150">
    <property type="entry name" value="Vaccinia Virus protein VP39"/>
    <property type="match status" value="1"/>
</dbReference>
<dbReference type="HAMAP" id="MF_01057">
    <property type="entry name" value="tRNA_methyltr_TrmB"/>
    <property type="match status" value="1"/>
</dbReference>
<comment type="catalytic activity">
    <reaction evidence="1 7">
        <text>guanosine(46) in tRNA + S-adenosyl-L-methionine = N(7)-methylguanosine(46) in tRNA + S-adenosyl-L-homocysteine</text>
        <dbReference type="Rhea" id="RHEA:42708"/>
        <dbReference type="Rhea" id="RHEA-COMP:10188"/>
        <dbReference type="Rhea" id="RHEA-COMP:10189"/>
        <dbReference type="ChEBI" id="CHEBI:57856"/>
        <dbReference type="ChEBI" id="CHEBI:59789"/>
        <dbReference type="ChEBI" id="CHEBI:74269"/>
        <dbReference type="ChEBI" id="CHEBI:74480"/>
        <dbReference type="EC" id="2.1.1.33"/>
    </reaction>
</comment>
<feature type="binding site" evidence="7">
    <location>
        <position position="132"/>
    </location>
    <ligand>
        <name>substrate</name>
    </ligand>
</feature>
<dbReference type="InterPro" id="IPR029063">
    <property type="entry name" value="SAM-dependent_MTases_sf"/>
</dbReference>
<name>D3PCF6_DEFDS</name>
<keyword evidence="4 7" id="KW-0808">Transferase</keyword>
<dbReference type="EMBL" id="AP011529">
    <property type="protein sequence ID" value="BAI80279.1"/>
    <property type="molecule type" value="Genomic_DNA"/>
</dbReference>
<dbReference type="PANTHER" id="PTHR23417:SF14">
    <property type="entry name" value="PENTACOTRIPEPTIDE-REPEAT REGION OF PRORP DOMAIN-CONTAINING PROTEIN"/>
    <property type="match status" value="1"/>
</dbReference>
<evidence type="ECO:0000313" key="8">
    <source>
        <dbReference type="EMBL" id="BAI80279.1"/>
    </source>
</evidence>
<protein>
    <recommendedName>
        <fullName evidence="7">tRNA (guanine-N(7)-)-methyltransferase</fullName>
        <ecNumber evidence="7">2.1.1.33</ecNumber>
    </recommendedName>
    <alternativeName>
        <fullName evidence="7">tRNA (guanine(46)-N(7))-methyltransferase</fullName>
    </alternativeName>
    <alternativeName>
        <fullName evidence="7">tRNA(m7G46)-methyltransferase</fullName>
    </alternativeName>
</protein>
<dbReference type="UniPathway" id="UPA00989"/>
<comment type="pathway">
    <text evidence="7">tRNA modification; N(7)-methylguanine-tRNA biosynthesis.</text>
</comment>